<dbReference type="AlphaFoldDB" id="A0A9P1FTS9"/>
<evidence type="ECO:0000313" key="3">
    <source>
        <dbReference type="EMBL" id="CAL4775440.1"/>
    </source>
</evidence>
<comment type="caution">
    <text evidence="2">The sequence shown here is derived from an EMBL/GenBank/DDBJ whole genome shotgun (WGS) entry which is preliminary data.</text>
</comment>
<dbReference type="EMBL" id="CAMXCT010001234">
    <property type="protein sequence ID" value="CAI3988128.1"/>
    <property type="molecule type" value="Genomic_DNA"/>
</dbReference>
<sequence>MDQNRIAKTKAAALQQTAQQLAQEQTMASKVVASPGASHASHASFAAQLRRLEQQIELERRQVERRLDKMERRIEEVASLSTSSGRWAELQGHVDGLEESLQNLIKGTIELAPARSHGANRCNGQVHGGSPASWGRVSELDDQVLQISHRLLRLEHSLQGDSGDIERQPQEMLKFKDEVQEVLGHMESFKGWEEQMVMLEDQVGGMGRRLEDVTHELQEILETREAEDLVENLEERRWRLAMSAKQVTSGVAEGELRQELSTISEDLTSLFMRVEQSEVGLYSLADAVSRVCEELSHLRTGPLSQRSTAVTQPVPGFAGASVVADAPC</sequence>
<keyword evidence="4" id="KW-1185">Reference proteome</keyword>
<dbReference type="EMBL" id="CAMXCT020001234">
    <property type="protein sequence ID" value="CAL1141503.1"/>
    <property type="molecule type" value="Genomic_DNA"/>
</dbReference>
<dbReference type="OrthoDB" id="432734at2759"/>
<evidence type="ECO:0000256" key="1">
    <source>
        <dbReference type="SAM" id="Coils"/>
    </source>
</evidence>
<keyword evidence="1" id="KW-0175">Coiled coil</keyword>
<gene>
    <name evidence="2" type="ORF">C1SCF055_LOCUS15346</name>
</gene>
<dbReference type="EMBL" id="CAMXCT030001234">
    <property type="protein sequence ID" value="CAL4775440.1"/>
    <property type="molecule type" value="Genomic_DNA"/>
</dbReference>
<name>A0A9P1FTS9_9DINO</name>
<reference evidence="3 4" key="2">
    <citation type="submission" date="2024-05" db="EMBL/GenBank/DDBJ databases">
        <authorList>
            <person name="Chen Y."/>
            <person name="Shah S."/>
            <person name="Dougan E. K."/>
            <person name="Thang M."/>
            <person name="Chan C."/>
        </authorList>
    </citation>
    <scope>NUCLEOTIDE SEQUENCE [LARGE SCALE GENOMIC DNA]</scope>
</reference>
<dbReference type="Proteomes" id="UP001152797">
    <property type="component" value="Unassembled WGS sequence"/>
</dbReference>
<accession>A0A9P1FTS9</accession>
<feature type="coiled-coil region" evidence="1">
    <location>
        <begin position="4"/>
        <end position="80"/>
    </location>
</feature>
<protein>
    <submittedName>
        <fullName evidence="2">Uncharacterized protein</fullName>
    </submittedName>
</protein>
<proteinExistence type="predicted"/>
<evidence type="ECO:0000313" key="2">
    <source>
        <dbReference type="EMBL" id="CAI3988128.1"/>
    </source>
</evidence>
<organism evidence="2">
    <name type="scientific">Cladocopium goreaui</name>
    <dbReference type="NCBI Taxonomy" id="2562237"/>
    <lineage>
        <taxon>Eukaryota</taxon>
        <taxon>Sar</taxon>
        <taxon>Alveolata</taxon>
        <taxon>Dinophyceae</taxon>
        <taxon>Suessiales</taxon>
        <taxon>Symbiodiniaceae</taxon>
        <taxon>Cladocopium</taxon>
    </lineage>
</organism>
<evidence type="ECO:0000313" key="4">
    <source>
        <dbReference type="Proteomes" id="UP001152797"/>
    </source>
</evidence>
<reference evidence="2" key="1">
    <citation type="submission" date="2022-10" db="EMBL/GenBank/DDBJ databases">
        <authorList>
            <person name="Chen Y."/>
            <person name="Dougan E. K."/>
            <person name="Chan C."/>
            <person name="Rhodes N."/>
            <person name="Thang M."/>
        </authorList>
    </citation>
    <scope>NUCLEOTIDE SEQUENCE</scope>
</reference>